<dbReference type="FunFam" id="3.40.50.720:FF:000137">
    <property type="entry name" value="Hydroxysteroid (17-beta) dehydrogenase 3"/>
    <property type="match status" value="1"/>
</dbReference>
<sequence>MIRCGEWAVITGCTSGIGRAITFELAKDGLNIVLISQNQEQLMKLSEELESTYKIKTSIITVNFCKSDVYQEISKSLSKYKIACLINNVGISYDHPDSFAESQETSLQRNEALINCNNLSMAQMTRIVLEKMYKDGNDCPSGSRVILNFGSFSGSIVNPFLTTYSATKSFVETFTKSLALEVRDKGIIVQGVRPYFVATNMSKIKHTSLLVPSAQTYAKSCLNMLGVETFCAGYFFHELVFCVTNLIPEFILGPFVAKQMLSVRAKSLKRRN</sequence>
<dbReference type="Pfam" id="PF00106">
    <property type="entry name" value="adh_short"/>
    <property type="match status" value="1"/>
</dbReference>
<comment type="subcellular location">
    <subcellularLocation>
        <location evidence="1">Endoplasmic reticulum</location>
    </subcellularLocation>
</comment>
<comment type="caution">
    <text evidence="6">The sequence shown here is derived from an EMBL/GenBank/DDBJ whole genome shotgun (WGS) entry which is preliminary data.</text>
</comment>
<evidence type="ECO:0000256" key="2">
    <source>
        <dbReference type="ARBA" id="ARBA00006484"/>
    </source>
</evidence>
<evidence type="ECO:0000313" key="6">
    <source>
        <dbReference type="EMBL" id="KAL3315505.1"/>
    </source>
</evidence>
<accession>A0ABD2Q7I1</accession>
<dbReference type="InterPro" id="IPR036291">
    <property type="entry name" value="NAD(P)-bd_dom_sf"/>
</dbReference>
<dbReference type="InterPro" id="IPR020904">
    <property type="entry name" value="Sc_DH/Rdtase_CS"/>
</dbReference>
<dbReference type="InterPro" id="IPR002347">
    <property type="entry name" value="SDR_fam"/>
</dbReference>
<comment type="similarity">
    <text evidence="2 5">Belongs to the short-chain dehydrogenases/reductases (SDR) family.</text>
</comment>
<keyword evidence="4" id="KW-0560">Oxidoreductase</keyword>
<dbReference type="PIRSF" id="PIRSF000126">
    <property type="entry name" value="11-beta-HSD1"/>
    <property type="match status" value="1"/>
</dbReference>
<proteinExistence type="inferred from homology"/>
<dbReference type="PROSITE" id="PS00061">
    <property type="entry name" value="ADH_SHORT"/>
    <property type="match status" value="1"/>
</dbReference>
<reference evidence="6 7" key="1">
    <citation type="submission" date="2024-11" db="EMBL/GenBank/DDBJ databases">
        <title>Adaptive evolution of stress response genes in parasites aligns with host niche diversity.</title>
        <authorList>
            <person name="Hahn C."/>
            <person name="Resl P."/>
        </authorList>
    </citation>
    <scope>NUCLEOTIDE SEQUENCE [LARGE SCALE GENOMIC DNA]</scope>
    <source>
        <strain evidence="6">EGGRZ-B1_66</strain>
        <tissue evidence="6">Body</tissue>
    </source>
</reference>
<dbReference type="PRINTS" id="PR00080">
    <property type="entry name" value="SDRFAMILY"/>
</dbReference>
<evidence type="ECO:0000256" key="3">
    <source>
        <dbReference type="ARBA" id="ARBA00022857"/>
    </source>
</evidence>
<keyword evidence="3" id="KW-0521">NADP</keyword>
<evidence type="ECO:0000256" key="1">
    <source>
        <dbReference type="ARBA" id="ARBA00004240"/>
    </source>
</evidence>
<dbReference type="GO" id="GO:0016491">
    <property type="term" value="F:oxidoreductase activity"/>
    <property type="evidence" value="ECO:0007669"/>
    <property type="project" value="UniProtKB-KW"/>
</dbReference>
<dbReference type="EMBL" id="JBJKFK010000736">
    <property type="protein sequence ID" value="KAL3315505.1"/>
    <property type="molecule type" value="Genomic_DNA"/>
</dbReference>
<evidence type="ECO:0000313" key="7">
    <source>
        <dbReference type="Proteomes" id="UP001626550"/>
    </source>
</evidence>
<gene>
    <name evidence="6" type="ORF">Ciccas_005862</name>
</gene>
<dbReference type="GO" id="GO:0005783">
    <property type="term" value="C:endoplasmic reticulum"/>
    <property type="evidence" value="ECO:0007669"/>
    <property type="project" value="UniProtKB-SubCell"/>
</dbReference>
<dbReference type="SUPFAM" id="SSF51735">
    <property type="entry name" value="NAD(P)-binding Rossmann-fold domains"/>
    <property type="match status" value="1"/>
</dbReference>
<evidence type="ECO:0000256" key="4">
    <source>
        <dbReference type="ARBA" id="ARBA00023002"/>
    </source>
</evidence>
<dbReference type="PANTHER" id="PTHR43899">
    <property type="entry name" value="RH59310P"/>
    <property type="match status" value="1"/>
</dbReference>
<organism evidence="6 7">
    <name type="scientific">Cichlidogyrus casuarinus</name>
    <dbReference type="NCBI Taxonomy" id="1844966"/>
    <lineage>
        <taxon>Eukaryota</taxon>
        <taxon>Metazoa</taxon>
        <taxon>Spiralia</taxon>
        <taxon>Lophotrochozoa</taxon>
        <taxon>Platyhelminthes</taxon>
        <taxon>Monogenea</taxon>
        <taxon>Monopisthocotylea</taxon>
        <taxon>Dactylogyridea</taxon>
        <taxon>Ancyrocephalidae</taxon>
        <taxon>Cichlidogyrus</taxon>
    </lineage>
</organism>
<dbReference type="PANTHER" id="PTHR43899:SF13">
    <property type="entry name" value="RH59310P"/>
    <property type="match status" value="1"/>
</dbReference>
<dbReference type="PRINTS" id="PR00081">
    <property type="entry name" value="GDHRDH"/>
</dbReference>
<name>A0ABD2Q7I1_9PLAT</name>
<dbReference type="Gene3D" id="3.40.50.720">
    <property type="entry name" value="NAD(P)-binding Rossmann-like Domain"/>
    <property type="match status" value="1"/>
</dbReference>
<dbReference type="CDD" id="cd05356">
    <property type="entry name" value="17beta-HSD1_like_SDR_c"/>
    <property type="match status" value="1"/>
</dbReference>
<keyword evidence="7" id="KW-1185">Reference proteome</keyword>
<dbReference type="AlphaFoldDB" id="A0ABD2Q7I1"/>
<dbReference type="Proteomes" id="UP001626550">
    <property type="component" value="Unassembled WGS sequence"/>
</dbReference>
<dbReference type="InterPro" id="IPR051019">
    <property type="entry name" value="VLCFA-Steroid_DH"/>
</dbReference>
<protein>
    <submittedName>
        <fullName evidence="6">Uncharacterized protein</fullName>
    </submittedName>
</protein>
<evidence type="ECO:0000256" key="5">
    <source>
        <dbReference type="RuleBase" id="RU000363"/>
    </source>
</evidence>